<feature type="transmembrane region" description="Helical" evidence="4">
    <location>
        <begin position="328"/>
        <end position="350"/>
    </location>
</feature>
<dbReference type="SMART" id="SM00367">
    <property type="entry name" value="LRR_CC"/>
    <property type="match status" value="4"/>
</dbReference>
<keyword evidence="1" id="KW-0343">GTPase activation</keyword>
<dbReference type="GO" id="GO:0005096">
    <property type="term" value="F:GTPase activator activity"/>
    <property type="evidence" value="ECO:0007669"/>
    <property type="project" value="UniProtKB-KW"/>
</dbReference>
<evidence type="ECO:0000313" key="5">
    <source>
        <dbReference type="EMBL" id="CCC48304.1"/>
    </source>
</evidence>
<dbReference type="PANTHER" id="PTHR24113:SF12">
    <property type="entry name" value="RAN GTPASE-ACTIVATING PROTEIN 1"/>
    <property type="match status" value="1"/>
</dbReference>
<keyword evidence="4" id="KW-0812">Transmembrane</keyword>
<dbReference type="GO" id="GO:0006913">
    <property type="term" value="P:nucleocytoplasmic transport"/>
    <property type="evidence" value="ECO:0007669"/>
    <property type="project" value="TreeGrafter"/>
</dbReference>
<gene>
    <name evidence="5" type="ORF">TVY486_0600950</name>
</gene>
<sequence>MSASQGAMDVNLAYGEFNPQSMELLTPSHARIHSLDLSGNHISPEKAVATVDNHIACMTNLVKLDIKDNQLGPRGVQHLCASLMRNCRKLRYLDISENHALEESIFHVAQLLGEGRIETLFLINSHLTSRGILTLCDGVLLSRHITVLSLAFNLLGNAGASTLAAALKAHPTLRFLDLSDNRIGDPGAESIAEHLIFSPYSRLESLVLCVNAIGSTGFAKIAQALAQTHNRSLAHVDLGCNPQVGPAGRKILIDCISSMQHLRSLDLCSCKLSDAEAKRLVTALASNKCGIVMLEWYNNPEMSMETEKALHEMLIKKKIKSKTNGHVFHLRLAASALCGLALAVCIRFIAFRRRS</sequence>
<dbReference type="VEuPathDB" id="TriTrypDB:TvY486_0600950"/>
<dbReference type="AlphaFoldDB" id="G0TWG6"/>
<dbReference type="InterPro" id="IPR032675">
    <property type="entry name" value="LRR_dom_sf"/>
</dbReference>
<protein>
    <submittedName>
        <fullName evidence="5">Putative leucine-rich repeat protein (LRRP)</fullName>
    </submittedName>
</protein>
<name>G0TWG6_TRYVY</name>
<keyword evidence="4" id="KW-1133">Transmembrane helix</keyword>
<dbReference type="SMART" id="SM00368">
    <property type="entry name" value="LRR_RI"/>
    <property type="match status" value="6"/>
</dbReference>
<dbReference type="Pfam" id="PF13516">
    <property type="entry name" value="LRR_6"/>
    <property type="match status" value="5"/>
</dbReference>
<keyword evidence="3" id="KW-0677">Repeat</keyword>
<dbReference type="InterPro" id="IPR006553">
    <property type="entry name" value="Leu-rich_rpt_Cys-con_subtyp"/>
</dbReference>
<evidence type="ECO:0000256" key="4">
    <source>
        <dbReference type="SAM" id="Phobius"/>
    </source>
</evidence>
<dbReference type="GO" id="GO:0005634">
    <property type="term" value="C:nucleus"/>
    <property type="evidence" value="ECO:0007669"/>
    <property type="project" value="TreeGrafter"/>
</dbReference>
<dbReference type="PANTHER" id="PTHR24113">
    <property type="entry name" value="RAN GTPASE-ACTIVATING PROTEIN 1"/>
    <property type="match status" value="1"/>
</dbReference>
<accession>G0TWG6</accession>
<evidence type="ECO:0000256" key="3">
    <source>
        <dbReference type="ARBA" id="ARBA00022737"/>
    </source>
</evidence>
<proteinExistence type="predicted"/>
<dbReference type="SUPFAM" id="SSF52047">
    <property type="entry name" value="RNI-like"/>
    <property type="match status" value="1"/>
</dbReference>
<dbReference type="InterPro" id="IPR001611">
    <property type="entry name" value="Leu-rich_rpt"/>
</dbReference>
<evidence type="ECO:0000256" key="2">
    <source>
        <dbReference type="ARBA" id="ARBA00022614"/>
    </source>
</evidence>
<evidence type="ECO:0000256" key="1">
    <source>
        <dbReference type="ARBA" id="ARBA00022468"/>
    </source>
</evidence>
<dbReference type="Gene3D" id="3.80.10.10">
    <property type="entry name" value="Ribonuclease Inhibitor"/>
    <property type="match status" value="2"/>
</dbReference>
<keyword evidence="4" id="KW-0472">Membrane</keyword>
<organism evidence="5">
    <name type="scientific">Trypanosoma vivax (strain Y486)</name>
    <dbReference type="NCBI Taxonomy" id="1055687"/>
    <lineage>
        <taxon>Eukaryota</taxon>
        <taxon>Discoba</taxon>
        <taxon>Euglenozoa</taxon>
        <taxon>Kinetoplastea</taxon>
        <taxon>Metakinetoplastina</taxon>
        <taxon>Trypanosomatida</taxon>
        <taxon>Trypanosomatidae</taxon>
        <taxon>Trypanosoma</taxon>
        <taxon>Duttonella</taxon>
    </lineage>
</organism>
<dbReference type="GO" id="GO:0031267">
    <property type="term" value="F:small GTPase binding"/>
    <property type="evidence" value="ECO:0007669"/>
    <property type="project" value="TreeGrafter"/>
</dbReference>
<reference evidence="5" key="1">
    <citation type="journal article" date="2012" name="Proc. Natl. Acad. Sci. U.S.A.">
        <title>Antigenic diversity is generated by distinct evolutionary mechanisms in African trypanosome species.</title>
        <authorList>
            <person name="Jackson A.P."/>
            <person name="Berry A."/>
            <person name="Aslett M."/>
            <person name="Allison H.C."/>
            <person name="Burton P."/>
            <person name="Vavrova-Anderson J."/>
            <person name="Brown R."/>
            <person name="Browne H."/>
            <person name="Corton N."/>
            <person name="Hauser H."/>
            <person name="Gamble J."/>
            <person name="Gilderthorp R."/>
            <person name="Marcello L."/>
            <person name="McQuillan J."/>
            <person name="Otto T.D."/>
            <person name="Quail M.A."/>
            <person name="Sanders M.J."/>
            <person name="van Tonder A."/>
            <person name="Ginger M.L."/>
            <person name="Field M.C."/>
            <person name="Barry J.D."/>
            <person name="Hertz-Fowler C."/>
            <person name="Berriman M."/>
        </authorList>
    </citation>
    <scope>NUCLEOTIDE SEQUENCE</scope>
    <source>
        <strain evidence="5">Y486</strain>
    </source>
</reference>
<keyword evidence="2" id="KW-0433">Leucine-rich repeat</keyword>
<dbReference type="InterPro" id="IPR027038">
    <property type="entry name" value="RanGap"/>
</dbReference>
<dbReference type="GO" id="GO:0048471">
    <property type="term" value="C:perinuclear region of cytoplasm"/>
    <property type="evidence" value="ECO:0007669"/>
    <property type="project" value="TreeGrafter"/>
</dbReference>
<dbReference type="EMBL" id="HE573022">
    <property type="protein sequence ID" value="CCC48304.1"/>
    <property type="molecule type" value="Genomic_DNA"/>
</dbReference>
<dbReference type="GO" id="GO:0005829">
    <property type="term" value="C:cytosol"/>
    <property type="evidence" value="ECO:0007669"/>
    <property type="project" value="TreeGrafter"/>
</dbReference>